<comment type="similarity">
    <text evidence="3">Belongs to the RuvB family.</text>
</comment>
<evidence type="ECO:0000256" key="8">
    <source>
        <dbReference type="ARBA" id="ARBA00022763"/>
    </source>
</evidence>
<dbReference type="GO" id="GO:0016579">
    <property type="term" value="P:protein deubiquitination"/>
    <property type="evidence" value="ECO:0007669"/>
    <property type="project" value="InterPro"/>
</dbReference>
<feature type="compositionally biased region" description="Basic and acidic residues" evidence="24">
    <location>
        <begin position="694"/>
        <end position="704"/>
    </location>
</feature>
<keyword evidence="7" id="KW-0547">Nucleotide-binding</keyword>
<dbReference type="EC" id="3.6.4.12" evidence="4"/>
<dbReference type="GO" id="GO:0004843">
    <property type="term" value="F:cysteine-type deubiquitinase activity"/>
    <property type="evidence" value="ECO:0007669"/>
    <property type="project" value="UniProtKB-EC"/>
</dbReference>
<evidence type="ECO:0000256" key="7">
    <source>
        <dbReference type="ARBA" id="ARBA00022741"/>
    </source>
</evidence>
<feature type="active site" evidence="23">
    <location>
        <position position="570"/>
    </location>
</feature>
<evidence type="ECO:0000256" key="21">
    <source>
        <dbReference type="ARBA" id="ARBA00065373"/>
    </source>
</evidence>
<keyword evidence="27" id="KW-1185">Reference proteome</keyword>
<dbReference type="GO" id="GO:0006281">
    <property type="term" value="P:DNA repair"/>
    <property type="evidence" value="ECO:0007669"/>
    <property type="project" value="UniProtKB-KW"/>
</dbReference>
<keyword evidence="16" id="KW-0804">Transcription</keyword>
<feature type="compositionally biased region" description="Basic and acidic residues" evidence="24">
    <location>
        <begin position="643"/>
        <end position="654"/>
    </location>
</feature>
<evidence type="ECO:0000313" key="27">
    <source>
        <dbReference type="Proteomes" id="UP001219933"/>
    </source>
</evidence>
<evidence type="ECO:0000256" key="16">
    <source>
        <dbReference type="ARBA" id="ARBA00023163"/>
    </source>
</evidence>
<feature type="region of interest" description="Disordered" evidence="24">
    <location>
        <begin position="799"/>
        <end position="876"/>
    </location>
</feature>
<feature type="region of interest" description="Disordered" evidence="24">
    <location>
        <begin position="638"/>
        <end position="657"/>
    </location>
</feature>
<feature type="compositionally biased region" description="Basic and acidic residues" evidence="24">
    <location>
        <begin position="832"/>
        <end position="843"/>
    </location>
</feature>
<dbReference type="FunFam" id="1.10.8.60:FF:000010">
    <property type="entry name" value="RuvB-like helicase"/>
    <property type="match status" value="1"/>
</dbReference>
<evidence type="ECO:0000256" key="4">
    <source>
        <dbReference type="ARBA" id="ARBA00012551"/>
    </source>
</evidence>
<evidence type="ECO:0000256" key="3">
    <source>
        <dbReference type="ARBA" id="ARBA00007519"/>
    </source>
</evidence>
<keyword evidence="10 23" id="KW-0378">Hydrolase</keyword>
<keyword evidence="6" id="KW-0645">Protease</keyword>
<dbReference type="GO" id="GO:0006508">
    <property type="term" value="P:proteolysis"/>
    <property type="evidence" value="ECO:0007669"/>
    <property type="project" value="UniProtKB-KW"/>
</dbReference>
<dbReference type="InterPro" id="IPR027238">
    <property type="entry name" value="RuvB-like"/>
</dbReference>
<feature type="active site" evidence="23">
    <location>
        <position position="473"/>
    </location>
</feature>
<dbReference type="InterPro" id="IPR006155">
    <property type="entry name" value="Josephin"/>
</dbReference>
<evidence type="ECO:0000313" key="26">
    <source>
        <dbReference type="EMBL" id="WFD33262.1"/>
    </source>
</evidence>
<evidence type="ECO:0000256" key="5">
    <source>
        <dbReference type="ARBA" id="ARBA00012759"/>
    </source>
</evidence>
<dbReference type="PROSITE" id="PS50957">
    <property type="entry name" value="JOSEPHIN"/>
    <property type="match status" value="1"/>
</dbReference>
<keyword evidence="14" id="KW-0805">Transcription regulation</keyword>
<dbReference type="PANTHER" id="PTHR11093">
    <property type="entry name" value="RUVB-RELATED REPTIN AND PONTIN"/>
    <property type="match status" value="1"/>
</dbReference>
<dbReference type="GO" id="GO:0005524">
    <property type="term" value="F:ATP binding"/>
    <property type="evidence" value="ECO:0007669"/>
    <property type="project" value="UniProtKB-KW"/>
</dbReference>
<proteinExistence type="inferred from homology"/>
<evidence type="ECO:0000256" key="12">
    <source>
        <dbReference type="ARBA" id="ARBA00022840"/>
    </source>
</evidence>
<dbReference type="InterPro" id="IPR027417">
    <property type="entry name" value="P-loop_NTPase"/>
</dbReference>
<dbReference type="PRINTS" id="PR01233">
    <property type="entry name" value="JOSEPHIN"/>
</dbReference>
<dbReference type="SMART" id="SM01246">
    <property type="entry name" value="Josephin"/>
    <property type="match status" value="1"/>
</dbReference>
<gene>
    <name evidence="26" type="primary">RVB2</name>
    <name evidence="26" type="ORF">MCUN1_000075</name>
</gene>
<evidence type="ECO:0000256" key="22">
    <source>
        <dbReference type="ARBA" id="ARBA00073458"/>
    </source>
</evidence>
<dbReference type="Gene3D" id="1.10.8.60">
    <property type="match status" value="1"/>
</dbReference>
<keyword evidence="15" id="KW-0010">Activator</keyword>
<evidence type="ECO:0000256" key="23">
    <source>
        <dbReference type="PROSITE-ProRule" id="PRU00331"/>
    </source>
</evidence>
<accession>A0AAF0EUM0</accession>
<evidence type="ECO:0000259" key="25">
    <source>
        <dbReference type="PROSITE" id="PS50957"/>
    </source>
</evidence>
<evidence type="ECO:0000256" key="15">
    <source>
        <dbReference type="ARBA" id="ARBA00023159"/>
    </source>
</evidence>
<evidence type="ECO:0000256" key="2">
    <source>
        <dbReference type="ARBA" id="ARBA00004123"/>
    </source>
</evidence>
<protein>
    <recommendedName>
        <fullName evidence="22">RuvB-like helicase 2</fullName>
        <ecNumber evidence="5">3.4.19.12</ecNumber>
        <ecNumber evidence="4">3.6.4.12</ecNumber>
    </recommendedName>
</protein>
<evidence type="ECO:0000256" key="11">
    <source>
        <dbReference type="ARBA" id="ARBA00022806"/>
    </source>
</evidence>
<dbReference type="GO" id="GO:0006325">
    <property type="term" value="P:chromatin organization"/>
    <property type="evidence" value="ECO:0007669"/>
    <property type="project" value="UniProtKB-KW"/>
</dbReference>
<name>A0AAF0EUM0_9BASI</name>
<dbReference type="Gene3D" id="2.40.50.360">
    <property type="entry name" value="RuvB-like helicase, domain II"/>
    <property type="match status" value="1"/>
</dbReference>
<dbReference type="InterPro" id="IPR010339">
    <property type="entry name" value="TIP49_P-loop"/>
</dbReference>
<dbReference type="Pfam" id="PF17856">
    <property type="entry name" value="TIP49_C"/>
    <property type="match status" value="1"/>
</dbReference>
<keyword evidence="9" id="KW-0833">Ubl conjugation pathway</keyword>
<evidence type="ECO:0000256" key="17">
    <source>
        <dbReference type="ARBA" id="ARBA00023204"/>
    </source>
</evidence>
<feature type="active site" evidence="23">
    <location>
        <position position="588"/>
    </location>
</feature>
<dbReference type="Gene3D" id="3.40.50.300">
    <property type="entry name" value="P-loop containing nucleotide triphosphate hydrolases"/>
    <property type="match status" value="1"/>
</dbReference>
<dbReference type="GO" id="GO:0003678">
    <property type="term" value="F:DNA helicase activity"/>
    <property type="evidence" value="ECO:0007669"/>
    <property type="project" value="UniProtKB-EC"/>
</dbReference>
<evidence type="ECO:0000256" key="19">
    <source>
        <dbReference type="ARBA" id="ARBA00025345"/>
    </source>
</evidence>
<dbReference type="SMART" id="SM00382">
    <property type="entry name" value="AAA"/>
    <property type="match status" value="1"/>
</dbReference>
<dbReference type="InterPro" id="IPR041048">
    <property type="entry name" value="RuvB-like_C"/>
</dbReference>
<comment type="function">
    <text evidence="19">DNA helicase which participates in several chromatin remodeling complexes, including the SWR1 and the INO80 complexes. The SWR1 complex mediates the ATP-dependent exchange of histone H2A for the H2A variant HZT1 leading to transcriptional regulation of selected genes by chromatin remodeling. The INO80 complex remodels chromatin by shifting nucleosomes and is involved in DNA repair. Also involved in pre-rRNA processing.</text>
</comment>
<dbReference type="Gene3D" id="3.90.70.40">
    <property type="match status" value="1"/>
</dbReference>
<evidence type="ECO:0000256" key="14">
    <source>
        <dbReference type="ARBA" id="ARBA00023015"/>
    </source>
</evidence>
<keyword evidence="13" id="KW-0156">Chromatin regulator</keyword>
<evidence type="ECO:0000256" key="1">
    <source>
        <dbReference type="ARBA" id="ARBA00000707"/>
    </source>
</evidence>
<dbReference type="Proteomes" id="UP001219933">
    <property type="component" value="Chromosome 1"/>
</dbReference>
<comment type="subcellular location">
    <subcellularLocation>
        <location evidence="2">Nucleus</location>
    </subcellularLocation>
</comment>
<dbReference type="FunFam" id="3.40.50.300:FF:002221">
    <property type="entry name" value="RuvB-like 2"/>
    <property type="match status" value="2"/>
</dbReference>
<evidence type="ECO:0000256" key="24">
    <source>
        <dbReference type="SAM" id="MobiDB-lite"/>
    </source>
</evidence>
<dbReference type="InterPro" id="IPR003593">
    <property type="entry name" value="AAA+_ATPase"/>
</dbReference>
<keyword evidence="12" id="KW-0067">ATP-binding</keyword>
<sequence>MSIATTSAQTTTIQTLERIGVHSHIQGLGLDERLEPQESAQGMVGQQSARKAAGTIVKIVQAAKIAGRAVLITGPPSTGKTAIAMGMSQMLGADVPFTSITASEIFSLEMSKTEALMQAFRKSIGVRIKEEAEIIEGEVVEVQIDRSLTGATKTGKIIIKTTDMETVYELGSKMIDSLNREKVTAGDVITIEKSSGRITKLGRSFARARDYDAIGSDTKFVQCPEGELQRRREVVHTVSLHEIDVINSRTQGFLALFSGDTGEIKPELRDQINAKVSEWREEGKADIVPGVLFIDEVHMLDIECFSFLNRALETELAPLVVMATNRGHARIRGTKFQSPHGVPIDLLDRVLIISTKPYTEAEIRQILAIRAQEEDVTVSNEALDVLTRMATETSLRYSINLITTANVAAKMRKSDTVDVVDVRRVYNLFVDEKRSVQYLREHAAEFMSEVDELAPAQTAFVYHERQEDGSMLCAQHALNNVLQGHFFDATQLAQIARELIAYERDELGDVVSDPQAQHMDDSGYFSAHVLERAFSTWDMRLERWRPHESLGDRYAHPERELAFVLNLDQHWFALRGFGTKQRQWFNLNSFNESPQWISETYLETFLHTAQREGYTVYAVVPDVPESVPENICDHVADQQAQKHAADHTYAHEAESDSDLQAAIRASLEDAPRVTISEGTPARRRERGSSSSEDAPERFRMRTSDSPEPPVRRRRGRGSRAGSSPADDTDDILAERVRRSPFLNPIATTLFDDDVEDLESEPEITCVNHAPEATVVYDSDDDDAQLQAVLAASLGQPYKLPESTLSEMQRREKQEPAPAPIPQDVQRIQAMREQARISERKQQEQKPATPPADDSEEDSPEPPSAEEMRRLRLARFG</sequence>
<keyword evidence="11 26" id="KW-0347">Helicase</keyword>
<comment type="catalytic activity">
    <reaction evidence="1">
        <text>Thiol-dependent hydrolysis of ester, thioester, amide, peptide and isopeptide bonds formed by the C-terminal Gly of ubiquitin (a 76-residue protein attached to proteins as an intracellular targeting signal).</text>
        <dbReference type="EC" id="3.4.19.12"/>
    </reaction>
</comment>
<dbReference type="InterPro" id="IPR042487">
    <property type="entry name" value="RuvBL1/2_DNA/RNA_bd_dom"/>
</dbReference>
<dbReference type="EC" id="3.4.19.12" evidence="5"/>
<feature type="domain" description="Josephin" evidence="25">
    <location>
        <begin position="458"/>
        <end position="634"/>
    </location>
</feature>
<dbReference type="AlphaFoldDB" id="A0AAF0EUM0"/>
<evidence type="ECO:0000256" key="10">
    <source>
        <dbReference type="ARBA" id="ARBA00022801"/>
    </source>
</evidence>
<keyword evidence="8" id="KW-0227">DNA damage</keyword>
<comment type="catalytic activity">
    <reaction evidence="20">
        <text>ATP + H2O = ADP + phosphate + H(+)</text>
        <dbReference type="Rhea" id="RHEA:13065"/>
        <dbReference type="ChEBI" id="CHEBI:15377"/>
        <dbReference type="ChEBI" id="CHEBI:15378"/>
        <dbReference type="ChEBI" id="CHEBI:30616"/>
        <dbReference type="ChEBI" id="CHEBI:43474"/>
        <dbReference type="ChEBI" id="CHEBI:456216"/>
        <dbReference type="EC" id="3.6.4.12"/>
    </reaction>
</comment>
<comment type="subunit">
    <text evidence="21">May form heterododecamers with RVB1. Component of the SWR1 chromatin remodeling complex, the INO80 chromatin remodeling complex, and of the R2TP complex.</text>
</comment>
<dbReference type="Pfam" id="PF06068">
    <property type="entry name" value="TIP49"/>
    <property type="match status" value="1"/>
</dbReference>
<dbReference type="Gene3D" id="1.10.287.10">
    <property type="entry name" value="S15/NS1, RNA-binding"/>
    <property type="match status" value="1"/>
</dbReference>
<feature type="region of interest" description="Disordered" evidence="24">
    <location>
        <begin position="666"/>
        <end position="732"/>
    </location>
</feature>
<dbReference type="EMBL" id="CP119877">
    <property type="protein sequence ID" value="WFD33262.1"/>
    <property type="molecule type" value="Genomic_DNA"/>
</dbReference>
<evidence type="ECO:0000256" key="18">
    <source>
        <dbReference type="ARBA" id="ARBA00023242"/>
    </source>
</evidence>
<evidence type="ECO:0000256" key="6">
    <source>
        <dbReference type="ARBA" id="ARBA00022670"/>
    </source>
</evidence>
<dbReference type="GO" id="GO:0031011">
    <property type="term" value="C:Ino80 complex"/>
    <property type="evidence" value="ECO:0007669"/>
    <property type="project" value="UniProtKB-ARBA"/>
</dbReference>
<dbReference type="Pfam" id="PF02099">
    <property type="entry name" value="Josephin"/>
    <property type="match status" value="1"/>
</dbReference>
<evidence type="ECO:0000256" key="20">
    <source>
        <dbReference type="ARBA" id="ARBA00047995"/>
    </source>
</evidence>
<evidence type="ECO:0000256" key="9">
    <source>
        <dbReference type="ARBA" id="ARBA00022786"/>
    </source>
</evidence>
<dbReference type="SUPFAM" id="SSF52540">
    <property type="entry name" value="P-loop containing nucleoside triphosphate hydrolases"/>
    <property type="match status" value="1"/>
</dbReference>
<dbReference type="GO" id="GO:0000812">
    <property type="term" value="C:Swr1 complex"/>
    <property type="evidence" value="ECO:0007669"/>
    <property type="project" value="UniProtKB-ARBA"/>
</dbReference>
<keyword evidence="17" id="KW-0234">DNA repair</keyword>
<reference evidence="26" key="1">
    <citation type="submission" date="2023-03" db="EMBL/GenBank/DDBJ databases">
        <title>Mating type loci evolution in Malassezia.</title>
        <authorList>
            <person name="Coelho M.A."/>
        </authorList>
    </citation>
    <scope>NUCLEOTIDE SEQUENCE</scope>
    <source>
        <strain evidence="26">CBS 11721</strain>
    </source>
</reference>
<dbReference type="FunFam" id="2.40.50.360:FF:000002">
    <property type="entry name" value="RuvB-like helicase"/>
    <property type="match status" value="1"/>
</dbReference>
<evidence type="ECO:0000256" key="13">
    <source>
        <dbReference type="ARBA" id="ARBA00022853"/>
    </source>
</evidence>
<keyword evidence="18" id="KW-0539">Nucleus</keyword>
<organism evidence="26 27">
    <name type="scientific">Malassezia cuniculi</name>
    <dbReference type="NCBI Taxonomy" id="948313"/>
    <lineage>
        <taxon>Eukaryota</taxon>
        <taxon>Fungi</taxon>
        <taxon>Dikarya</taxon>
        <taxon>Basidiomycota</taxon>
        <taxon>Ustilaginomycotina</taxon>
        <taxon>Malasseziomycetes</taxon>
        <taxon>Malasseziales</taxon>
        <taxon>Malasseziaceae</taxon>
        <taxon>Malassezia</taxon>
    </lineage>
</organism>